<gene>
    <name evidence="2" type="ORF">BDV27DRAFT_130310</name>
</gene>
<accession>A0A5N7A0K2</accession>
<keyword evidence="1" id="KW-0812">Transmembrane</keyword>
<keyword evidence="1" id="KW-0472">Membrane</keyword>
<evidence type="ECO:0000313" key="3">
    <source>
        <dbReference type="Proteomes" id="UP000326268"/>
    </source>
</evidence>
<keyword evidence="1" id="KW-1133">Transmembrane helix</keyword>
<dbReference type="AlphaFoldDB" id="A0A5N7A0K2"/>
<dbReference type="RefSeq" id="XP_031926296.1">
    <property type="nucleotide sequence ID" value="XM_032067389.1"/>
</dbReference>
<dbReference type="EMBL" id="ML737682">
    <property type="protein sequence ID" value="KAE8363215.1"/>
    <property type="molecule type" value="Genomic_DNA"/>
</dbReference>
<keyword evidence="3" id="KW-1185">Reference proteome</keyword>
<evidence type="ECO:0000313" key="2">
    <source>
        <dbReference type="EMBL" id="KAE8363215.1"/>
    </source>
</evidence>
<proteinExistence type="predicted"/>
<reference evidence="2 3" key="1">
    <citation type="submission" date="2019-04" db="EMBL/GenBank/DDBJ databases">
        <title>Friends and foes A comparative genomics studyof 23 Aspergillus species from section Flavi.</title>
        <authorList>
            <consortium name="DOE Joint Genome Institute"/>
            <person name="Kjaerbolling I."/>
            <person name="Vesth T."/>
            <person name="Frisvad J.C."/>
            <person name="Nybo J.L."/>
            <person name="Theobald S."/>
            <person name="Kildgaard S."/>
            <person name="Isbrandt T."/>
            <person name="Kuo A."/>
            <person name="Sato A."/>
            <person name="Lyhne E.K."/>
            <person name="Kogle M.E."/>
            <person name="Wiebenga A."/>
            <person name="Kun R.S."/>
            <person name="Lubbers R.J."/>
            <person name="Makela M.R."/>
            <person name="Barry K."/>
            <person name="Chovatia M."/>
            <person name="Clum A."/>
            <person name="Daum C."/>
            <person name="Haridas S."/>
            <person name="He G."/>
            <person name="LaButti K."/>
            <person name="Lipzen A."/>
            <person name="Mondo S."/>
            <person name="Riley R."/>
            <person name="Salamov A."/>
            <person name="Simmons B.A."/>
            <person name="Magnuson J.K."/>
            <person name="Henrissat B."/>
            <person name="Mortensen U.H."/>
            <person name="Larsen T.O."/>
            <person name="Devries R.P."/>
            <person name="Grigoriev I.V."/>
            <person name="Machida M."/>
            <person name="Baker S.E."/>
            <person name="Andersen M.R."/>
        </authorList>
    </citation>
    <scope>NUCLEOTIDE SEQUENCE [LARGE SCALE GENOMIC DNA]</scope>
    <source>
        <strain evidence="2 3">CBS 763.97</strain>
    </source>
</reference>
<dbReference type="GeneID" id="43651835"/>
<evidence type="ECO:0000256" key="1">
    <source>
        <dbReference type="SAM" id="Phobius"/>
    </source>
</evidence>
<name>A0A5N7A0K2_9EURO</name>
<dbReference type="Proteomes" id="UP000326268">
    <property type="component" value="Unassembled WGS sequence"/>
</dbReference>
<sequence length="55" mass="6323">MDTVRFLMGTKVFLCGPFIHLLLYRLGVLLEDPLWLDSGEDGVENFFFSIDARKS</sequence>
<protein>
    <submittedName>
        <fullName evidence="2">Uncharacterized protein</fullName>
    </submittedName>
</protein>
<organism evidence="2 3">
    <name type="scientific">Aspergillus caelatus</name>
    <dbReference type="NCBI Taxonomy" id="61420"/>
    <lineage>
        <taxon>Eukaryota</taxon>
        <taxon>Fungi</taxon>
        <taxon>Dikarya</taxon>
        <taxon>Ascomycota</taxon>
        <taxon>Pezizomycotina</taxon>
        <taxon>Eurotiomycetes</taxon>
        <taxon>Eurotiomycetidae</taxon>
        <taxon>Eurotiales</taxon>
        <taxon>Aspergillaceae</taxon>
        <taxon>Aspergillus</taxon>
        <taxon>Aspergillus subgen. Circumdati</taxon>
    </lineage>
</organism>
<feature type="transmembrane region" description="Helical" evidence="1">
    <location>
        <begin position="12"/>
        <end position="30"/>
    </location>
</feature>